<accession>A0A7U9CRL4</accession>
<dbReference type="Proteomes" id="UP000006045">
    <property type="component" value="Chromosome"/>
</dbReference>
<proteinExistence type="predicted"/>
<reference evidence="1 2" key="1">
    <citation type="submission" date="2012-08" db="EMBL/GenBank/DDBJ databases">
        <title>The genome of cave-isolated P. fluorescens strain R124 demonstrates phenotypic adaptation to the mineral environment.</title>
        <authorList>
            <person name="Barton M.D."/>
            <person name="Petronio M."/>
            <person name="Giarrizzo J.G."/>
            <person name="Bowling B.V."/>
            <person name="Barton H.A."/>
        </authorList>
    </citation>
    <scope>NUCLEOTIDE SEQUENCE [LARGE SCALE GENOMIC DNA]</scope>
    <source>
        <strain evidence="1 2">R124</strain>
    </source>
</reference>
<name>A0A7U9CRL4_PSEFL</name>
<dbReference type="AlphaFoldDB" id="A0A7U9CRL4"/>
<protein>
    <submittedName>
        <fullName evidence="1">Uncharacterized protein</fullName>
    </submittedName>
</protein>
<evidence type="ECO:0000313" key="2">
    <source>
        <dbReference type="Proteomes" id="UP000006045"/>
    </source>
</evidence>
<gene>
    <name evidence="1" type="ORF">I1A_002818</name>
</gene>
<dbReference type="RefSeq" id="WP_003225279.1">
    <property type="nucleotide sequence ID" value="NZ_CM001561.1"/>
</dbReference>
<sequence>MSIDKQKLQSLLWSEVAAWKADCAEWKRNTEALQEFLGEKTVEEVALELLAENKQLGLKADSLEFAKWSCQENEKAIRAAGHETIEDLAAERDQLKAENEALRKAALDAREFILHEAEVRGLLDENNLVSFRHPRRQAAIASIDAAMSKVAQP</sequence>
<evidence type="ECO:0000313" key="1">
    <source>
        <dbReference type="EMBL" id="EJZ58490.1"/>
    </source>
</evidence>
<organism evidence="1 2">
    <name type="scientific">Pseudomonas fluorescens R124</name>
    <dbReference type="NCBI Taxonomy" id="743713"/>
    <lineage>
        <taxon>Bacteria</taxon>
        <taxon>Pseudomonadati</taxon>
        <taxon>Pseudomonadota</taxon>
        <taxon>Gammaproteobacteria</taxon>
        <taxon>Pseudomonadales</taxon>
        <taxon>Pseudomonadaceae</taxon>
        <taxon>Pseudomonas</taxon>
    </lineage>
</organism>
<dbReference type="EMBL" id="CM001561">
    <property type="protein sequence ID" value="EJZ58490.1"/>
    <property type="molecule type" value="Genomic_DNA"/>
</dbReference>
<dbReference type="OrthoDB" id="7009673at2"/>